<feature type="domain" description="DUF4139" evidence="2">
    <location>
        <begin position="219"/>
        <end position="532"/>
    </location>
</feature>
<dbReference type="EMBL" id="CP020919">
    <property type="protein sequence ID" value="AWG24260.1"/>
    <property type="molecule type" value="Genomic_DNA"/>
</dbReference>
<dbReference type="Pfam" id="PF13600">
    <property type="entry name" value="DUF4140"/>
    <property type="match status" value="1"/>
</dbReference>
<feature type="chain" id="PRO_5015430029" description="Mucoidy inhibitor MuiA family protein" evidence="1">
    <location>
        <begin position="19"/>
        <end position="541"/>
    </location>
</feature>
<dbReference type="InterPro" id="IPR025554">
    <property type="entry name" value="DUF4140"/>
</dbReference>
<dbReference type="InterPro" id="IPR011935">
    <property type="entry name" value="CHP02231"/>
</dbReference>
<feature type="signal peptide" evidence="1">
    <location>
        <begin position="1"/>
        <end position="18"/>
    </location>
</feature>
<dbReference type="AlphaFoldDB" id="A0A2S1LKF9"/>
<keyword evidence="1" id="KW-0732">Signal</keyword>
<feature type="domain" description="DUF4140" evidence="3">
    <location>
        <begin position="31"/>
        <end position="132"/>
    </location>
</feature>
<proteinExistence type="predicted"/>
<evidence type="ECO:0008006" key="6">
    <source>
        <dbReference type="Google" id="ProtNLM"/>
    </source>
</evidence>
<sequence length="541" mass="60742">MKNMLFLCAFLFSLTGFAQQPIFTTAKVKSATVYYNGAELSHAASVYIPAGTSEIVIRNVANRLDENTIQVAVPASVTVMSVQFTTNYISEYDDENAIPGIKIVRDSIRRVQKEIAQIGIEKNVQEKTLQLLDKNQQVAGANTGMSVTELMKLVEYYKMKQTEISKTIVVLQDKQELLNKRLQVLNTRLETSTQKGEKMASGKLVLQVMNDSAGTIPFEVGYTTPLASWSPFYDLRADNISSPINLMYKARVAQNTGVDWKKVKLTLSNGSPNRDNQAPELQPWFLNLNYPVTGYSSYAPAALSKVEGRVSGIALEEVVMVKKEKASVSNYTTIKENQLNVTFDIDLPYDILSNGKMHSVALKSLELPVSYKYYAAPKVEKEAFLMADIIDYSKYNLLPGEANIIFEGLNIGKTVINPERTSDTLSLSMGRDKKIVITREKIADKSGTKFMSSYKEQTFTYDIVVRNTKKEAITMLLKDQFPLSTDKEIMVELLQSDKAKINTETGLLSWDLKLSPNETKKIRISYKVKYPKDRILGNLYQ</sequence>
<protein>
    <recommendedName>
        <fullName evidence="6">Mucoidy inhibitor MuiA family protein</fullName>
    </recommendedName>
</protein>
<accession>A0A2S1LKF9</accession>
<evidence type="ECO:0000313" key="4">
    <source>
        <dbReference type="EMBL" id="AWG24260.1"/>
    </source>
</evidence>
<gene>
    <name evidence="4" type="ORF">FK004_02980</name>
</gene>
<reference evidence="4 5" key="1">
    <citation type="submission" date="2017-04" db="EMBL/GenBank/DDBJ databases">
        <title>Complete genome sequence of Flavobacterium kingsejong AJ004.</title>
        <authorList>
            <person name="Lee P.C."/>
        </authorList>
    </citation>
    <scope>NUCLEOTIDE SEQUENCE [LARGE SCALE GENOMIC DNA]</scope>
    <source>
        <strain evidence="4 5">AJ004</strain>
    </source>
</reference>
<dbReference type="PANTHER" id="PTHR31005">
    <property type="entry name" value="DUF4139 DOMAIN-CONTAINING PROTEIN"/>
    <property type="match status" value="1"/>
</dbReference>
<dbReference type="OrthoDB" id="634585at2"/>
<evidence type="ECO:0000259" key="2">
    <source>
        <dbReference type="Pfam" id="PF13598"/>
    </source>
</evidence>
<evidence type="ECO:0000256" key="1">
    <source>
        <dbReference type="SAM" id="SignalP"/>
    </source>
</evidence>
<dbReference type="RefSeq" id="WP_108735911.1">
    <property type="nucleotide sequence ID" value="NZ_CP020919.1"/>
</dbReference>
<dbReference type="InterPro" id="IPR037291">
    <property type="entry name" value="DUF4139"/>
</dbReference>
<name>A0A2S1LKF9_9FLAO</name>
<dbReference type="Proteomes" id="UP000244677">
    <property type="component" value="Chromosome"/>
</dbReference>
<dbReference type="PANTHER" id="PTHR31005:SF8">
    <property type="entry name" value="DUF4139 DOMAIN-CONTAINING PROTEIN"/>
    <property type="match status" value="1"/>
</dbReference>
<dbReference type="Pfam" id="PF13598">
    <property type="entry name" value="DUF4139"/>
    <property type="match status" value="1"/>
</dbReference>
<dbReference type="NCBIfam" id="TIGR02231">
    <property type="entry name" value="mucoidy inhibitor MuiA family protein"/>
    <property type="match status" value="1"/>
</dbReference>
<dbReference type="KEGG" id="fki:FK004_02980"/>
<organism evidence="4 5">
    <name type="scientific">Flavobacterium kingsejongi</name>
    <dbReference type="NCBI Taxonomy" id="1678728"/>
    <lineage>
        <taxon>Bacteria</taxon>
        <taxon>Pseudomonadati</taxon>
        <taxon>Bacteroidota</taxon>
        <taxon>Flavobacteriia</taxon>
        <taxon>Flavobacteriales</taxon>
        <taxon>Flavobacteriaceae</taxon>
        <taxon>Flavobacterium</taxon>
    </lineage>
</organism>
<evidence type="ECO:0000313" key="5">
    <source>
        <dbReference type="Proteomes" id="UP000244677"/>
    </source>
</evidence>
<evidence type="ECO:0000259" key="3">
    <source>
        <dbReference type="Pfam" id="PF13600"/>
    </source>
</evidence>
<keyword evidence="5" id="KW-1185">Reference proteome</keyword>